<evidence type="ECO:0000313" key="2">
    <source>
        <dbReference type="Proteomes" id="UP001157006"/>
    </source>
</evidence>
<organism evidence="1 2">
    <name type="scientific">Vicia faba</name>
    <name type="common">Broad bean</name>
    <name type="synonym">Faba vulgaris</name>
    <dbReference type="NCBI Taxonomy" id="3906"/>
    <lineage>
        <taxon>Eukaryota</taxon>
        <taxon>Viridiplantae</taxon>
        <taxon>Streptophyta</taxon>
        <taxon>Embryophyta</taxon>
        <taxon>Tracheophyta</taxon>
        <taxon>Spermatophyta</taxon>
        <taxon>Magnoliopsida</taxon>
        <taxon>eudicotyledons</taxon>
        <taxon>Gunneridae</taxon>
        <taxon>Pentapetalae</taxon>
        <taxon>rosids</taxon>
        <taxon>fabids</taxon>
        <taxon>Fabales</taxon>
        <taxon>Fabaceae</taxon>
        <taxon>Papilionoideae</taxon>
        <taxon>50 kb inversion clade</taxon>
        <taxon>NPAAA clade</taxon>
        <taxon>Hologalegina</taxon>
        <taxon>IRL clade</taxon>
        <taxon>Fabeae</taxon>
        <taxon>Vicia</taxon>
    </lineage>
</organism>
<dbReference type="Proteomes" id="UP001157006">
    <property type="component" value="Chromosome 1S"/>
</dbReference>
<name>A0AAV0Z3F5_VICFA</name>
<proteinExistence type="predicted"/>
<dbReference type="EMBL" id="OX451735">
    <property type="protein sequence ID" value="CAI8592291.1"/>
    <property type="molecule type" value="Genomic_DNA"/>
</dbReference>
<keyword evidence="2" id="KW-1185">Reference proteome</keyword>
<gene>
    <name evidence="1" type="ORF">VFH_I032200</name>
</gene>
<evidence type="ECO:0000313" key="1">
    <source>
        <dbReference type="EMBL" id="CAI8592291.1"/>
    </source>
</evidence>
<protein>
    <submittedName>
        <fullName evidence="1">Uncharacterized protein</fullName>
    </submittedName>
</protein>
<dbReference type="AlphaFoldDB" id="A0AAV0Z3F5"/>
<sequence length="130" mass="14614">MKHIDIVAIRNGPQLKDTHGDNLIGPVTRNIKSIDDSKKSGIDGYTSKFFKSTWKITRGVVLDAVQDFFVRNRLIAMANCALVTLIPKTSEAKRIKDMRPIACCSIIFKVISKILTLRLSRIINEIIDES</sequence>
<accession>A0AAV0Z3F5</accession>
<reference evidence="1 2" key="1">
    <citation type="submission" date="2023-01" db="EMBL/GenBank/DDBJ databases">
        <authorList>
            <person name="Kreplak J."/>
        </authorList>
    </citation>
    <scope>NUCLEOTIDE SEQUENCE [LARGE SCALE GENOMIC DNA]</scope>
</reference>